<dbReference type="Pfam" id="PF01189">
    <property type="entry name" value="Methyltr_RsmB-F"/>
    <property type="match status" value="1"/>
</dbReference>
<accession>G3VJ02</accession>
<dbReference type="STRING" id="9305.ENSSHAP00000003157"/>
<evidence type="ECO:0000256" key="2">
    <source>
        <dbReference type="ARBA" id="ARBA00022679"/>
    </source>
</evidence>
<dbReference type="PANTHER" id="PTHR22808">
    <property type="entry name" value="NCL1 YEAST -RELATED NOL1/NOP2/FMU SUN DOMAIN-CONTAINING"/>
    <property type="match status" value="1"/>
</dbReference>
<evidence type="ECO:0000256" key="4">
    <source>
        <dbReference type="ARBA" id="ARBA00022884"/>
    </source>
</evidence>
<dbReference type="GO" id="GO:0070129">
    <property type="term" value="P:regulation of mitochondrial translation"/>
    <property type="evidence" value="ECO:0007669"/>
    <property type="project" value="Ensembl"/>
</dbReference>
<dbReference type="FunCoup" id="G3VJ02">
    <property type="interactions" value="947"/>
</dbReference>
<keyword evidence="4 5" id="KW-0694">RNA-binding</keyword>
<dbReference type="Gene3D" id="6.20.240.40">
    <property type="match status" value="1"/>
</dbReference>
<dbReference type="GeneTree" id="ENSGT00940000153665"/>
<feature type="binding site" evidence="5">
    <location>
        <begin position="140"/>
        <end position="146"/>
    </location>
    <ligand>
        <name>S-adenosyl-L-methionine</name>
        <dbReference type="ChEBI" id="CHEBI:59789"/>
    </ligand>
</feature>
<feature type="active site" description="Nucleophile" evidence="5">
    <location>
        <position position="266"/>
    </location>
</feature>
<dbReference type="InParanoid" id="G3VJ02"/>
<evidence type="ECO:0000259" key="6">
    <source>
        <dbReference type="PROSITE" id="PS51686"/>
    </source>
</evidence>
<proteinExistence type="inferred from homology"/>
<keyword evidence="1 5" id="KW-0489">Methyltransferase</keyword>
<keyword evidence="8" id="KW-1185">Reference proteome</keyword>
<dbReference type="RefSeq" id="XP_023357067.1">
    <property type="nucleotide sequence ID" value="XM_023501299.2"/>
</dbReference>
<reference evidence="7" key="3">
    <citation type="submission" date="2025-09" db="UniProtKB">
        <authorList>
            <consortium name="Ensembl"/>
        </authorList>
    </citation>
    <scope>IDENTIFICATION</scope>
</reference>
<organism evidence="7 8">
    <name type="scientific">Sarcophilus harrisii</name>
    <name type="common">Tasmanian devil</name>
    <name type="synonym">Sarcophilus laniarius</name>
    <dbReference type="NCBI Taxonomy" id="9305"/>
    <lineage>
        <taxon>Eukaryota</taxon>
        <taxon>Metazoa</taxon>
        <taxon>Chordata</taxon>
        <taxon>Craniata</taxon>
        <taxon>Vertebrata</taxon>
        <taxon>Euteleostomi</taxon>
        <taxon>Mammalia</taxon>
        <taxon>Metatheria</taxon>
        <taxon>Dasyuromorphia</taxon>
        <taxon>Dasyuridae</taxon>
        <taxon>Sarcophilus</taxon>
    </lineage>
</organism>
<dbReference type="CTD" id="63899"/>
<evidence type="ECO:0000256" key="1">
    <source>
        <dbReference type="ARBA" id="ARBA00022603"/>
    </source>
</evidence>
<dbReference type="GeneID" id="100914202"/>
<keyword evidence="3 5" id="KW-0949">S-adenosyl-L-methionine</keyword>
<dbReference type="PANTHER" id="PTHR22808:SF8">
    <property type="entry name" value="TRNA (CYTOSINE(34)-C(5))-METHYLTRANSFERASE, MITOCHONDRIAL"/>
    <property type="match status" value="1"/>
</dbReference>
<evidence type="ECO:0000256" key="3">
    <source>
        <dbReference type="ARBA" id="ARBA00022691"/>
    </source>
</evidence>
<reference evidence="7" key="2">
    <citation type="submission" date="2025-08" db="UniProtKB">
        <authorList>
            <consortium name="Ensembl"/>
        </authorList>
    </citation>
    <scope>IDENTIFICATION</scope>
</reference>
<sequence>MVLSRLKPQSEKKLTKQICKVVLDHFEKQYIKELGESWIAVRDILTSPTCWQYAVLLNRFNYPFQLEKDLQVKRYHTLFQGYFPYYPKSLMCYVSRIPERIPSDKYQIGKIKGYYLLNAASLLPVLALELQNGERVLDMCAAPGGKSIALLQCAYPGYFHCNEYDNLRSRWLKRTLESFIPQPMTNIIKVTELDGRQIGHIHPEMFDKILVDAPCSNDRSWLISSDTQIASYRLNQRKKLPIIQIKLLRSAIKALRPGGSLVYSTCTLSKAENSDISVPTAANLYFAGVFRGGSRYSQENAKEYPLHKEPSRYSGKTQNRTLKITNYHDYT</sequence>
<dbReference type="Gene3D" id="3.40.50.150">
    <property type="entry name" value="Vaccinia Virus protein VP39"/>
    <property type="match status" value="1"/>
</dbReference>
<evidence type="ECO:0000313" key="7">
    <source>
        <dbReference type="Ensembl" id="ENSSHAP00000003157.2"/>
    </source>
</evidence>
<dbReference type="GO" id="GO:0016428">
    <property type="term" value="F:tRNA (cytidine-5-)-methyltransferase activity"/>
    <property type="evidence" value="ECO:0007669"/>
    <property type="project" value="Ensembl"/>
</dbReference>
<dbReference type="InterPro" id="IPR049560">
    <property type="entry name" value="MeTrfase_RsmB-F_NOP2_cat"/>
</dbReference>
<reference evidence="7 8" key="1">
    <citation type="journal article" date="2011" name="Proc. Natl. Acad. Sci. U.S.A.">
        <title>Genetic diversity and population structure of the endangered marsupial Sarcophilus harrisii (Tasmanian devil).</title>
        <authorList>
            <person name="Miller W."/>
            <person name="Hayes V.M."/>
            <person name="Ratan A."/>
            <person name="Petersen D.C."/>
            <person name="Wittekindt N.E."/>
            <person name="Miller J."/>
            <person name="Walenz B."/>
            <person name="Knight J."/>
            <person name="Qi J."/>
            <person name="Zhao F."/>
            <person name="Wang Q."/>
            <person name="Bedoya-Reina O.C."/>
            <person name="Katiyar N."/>
            <person name="Tomsho L.P."/>
            <person name="Kasson L.M."/>
            <person name="Hardie R.A."/>
            <person name="Woodbridge P."/>
            <person name="Tindall E.A."/>
            <person name="Bertelsen M.F."/>
            <person name="Dixon D."/>
            <person name="Pyecroft S."/>
            <person name="Helgen K.M."/>
            <person name="Lesk A.M."/>
            <person name="Pringle T.H."/>
            <person name="Patterson N."/>
            <person name="Zhang Y."/>
            <person name="Kreiss A."/>
            <person name="Woods G.M."/>
            <person name="Jones M.E."/>
            <person name="Schuster S.C."/>
        </authorList>
    </citation>
    <scope>NUCLEOTIDE SEQUENCE [LARGE SCALE GENOMIC DNA]</scope>
</reference>
<dbReference type="Ensembl" id="ENSSHAT00000003193.2">
    <property type="protein sequence ID" value="ENSSHAP00000003157.2"/>
    <property type="gene ID" value="ENSSHAG00000002790.2"/>
</dbReference>
<keyword evidence="2 5" id="KW-0808">Transferase</keyword>
<dbReference type="PRINTS" id="PR02008">
    <property type="entry name" value="RCMTFAMILY"/>
</dbReference>
<gene>
    <name evidence="7" type="primary">NSUN3</name>
</gene>
<protein>
    <submittedName>
        <fullName evidence="7">NOP2/Sun RNA methyltransferase 3</fullName>
    </submittedName>
</protein>
<dbReference type="InterPro" id="IPR029063">
    <property type="entry name" value="SAM-dependent_MTases_sf"/>
</dbReference>
<dbReference type="GO" id="GO:0003723">
    <property type="term" value="F:RNA binding"/>
    <property type="evidence" value="ECO:0007669"/>
    <property type="project" value="UniProtKB-UniRule"/>
</dbReference>
<name>G3VJ02_SARHA</name>
<feature type="binding site" evidence="5">
    <location>
        <position position="212"/>
    </location>
    <ligand>
        <name>S-adenosyl-L-methionine</name>
        <dbReference type="ChEBI" id="CHEBI:59789"/>
    </ligand>
</feature>
<dbReference type="InterPro" id="IPR023267">
    <property type="entry name" value="RCMT"/>
</dbReference>
<feature type="domain" description="SAM-dependent MTase RsmB/NOP-type" evidence="6">
    <location>
        <begin position="45"/>
        <end position="331"/>
    </location>
</feature>
<feature type="binding site" evidence="5">
    <location>
        <position position="194"/>
    </location>
    <ligand>
        <name>S-adenosyl-L-methionine</name>
        <dbReference type="ChEBI" id="CHEBI:59789"/>
    </ligand>
</feature>
<dbReference type="GO" id="GO:0002127">
    <property type="term" value="P:tRNA wobble base cytosine methylation"/>
    <property type="evidence" value="ECO:0007669"/>
    <property type="project" value="Ensembl"/>
</dbReference>
<dbReference type="GO" id="GO:0031167">
    <property type="term" value="P:rRNA methylation"/>
    <property type="evidence" value="ECO:0007669"/>
    <property type="project" value="TreeGrafter"/>
</dbReference>
<dbReference type="InterPro" id="IPR001678">
    <property type="entry name" value="MeTrfase_RsmB-F_NOP2_dom"/>
</dbReference>
<dbReference type="PROSITE" id="PS51686">
    <property type="entry name" value="SAM_MT_RSMB_NOP"/>
    <property type="match status" value="1"/>
</dbReference>
<dbReference type="AlphaFoldDB" id="G3VJ02"/>
<evidence type="ECO:0000313" key="8">
    <source>
        <dbReference type="Proteomes" id="UP000007648"/>
    </source>
</evidence>
<dbReference type="Proteomes" id="UP000007648">
    <property type="component" value="Unassembled WGS sequence"/>
</dbReference>
<comment type="similarity">
    <text evidence="5">Belongs to the class I-like SAM-binding methyltransferase superfamily. RsmB/NOP family.</text>
</comment>
<dbReference type="SUPFAM" id="SSF53335">
    <property type="entry name" value="S-adenosyl-L-methionine-dependent methyltransferases"/>
    <property type="match status" value="1"/>
</dbReference>
<feature type="binding site" evidence="5">
    <location>
        <position position="163"/>
    </location>
    <ligand>
        <name>S-adenosyl-L-methionine</name>
        <dbReference type="ChEBI" id="CHEBI:59789"/>
    </ligand>
</feature>
<dbReference type="GO" id="GO:0005762">
    <property type="term" value="C:mitochondrial large ribosomal subunit"/>
    <property type="evidence" value="ECO:0007669"/>
    <property type="project" value="TreeGrafter"/>
</dbReference>
<dbReference type="eggNOG" id="KOG2198">
    <property type="taxonomic scope" value="Eukaryota"/>
</dbReference>
<evidence type="ECO:0000256" key="5">
    <source>
        <dbReference type="PROSITE-ProRule" id="PRU01023"/>
    </source>
</evidence>